<evidence type="ECO:0000313" key="1">
    <source>
        <dbReference type="EMBL" id="MCI87862.1"/>
    </source>
</evidence>
<proteinExistence type="predicted"/>
<keyword evidence="2" id="KW-1185">Reference proteome</keyword>
<reference evidence="1 2" key="1">
    <citation type="journal article" date="2018" name="Front. Plant Sci.">
        <title>Red Clover (Trifolium pratense) and Zigzag Clover (T. medium) - A Picture of Genomic Similarities and Differences.</title>
        <authorList>
            <person name="Dluhosova J."/>
            <person name="Istvanek J."/>
            <person name="Nedelnik J."/>
            <person name="Repkova J."/>
        </authorList>
    </citation>
    <scope>NUCLEOTIDE SEQUENCE [LARGE SCALE GENOMIC DNA]</scope>
    <source>
        <strain evidence="2">cv. 10/8</strain>
        <tissue evidence="1">Leaf</tissue>
    </source>
</reference>
<name>A0A392VKB1_9FABA</name>
<sequence length="54" mass="5917">MRLQNLPHQQYGGRNCGCGPQFKTFSGAKELNKIFRRIRGFLPNRGGARGGPAG</sequence>
<comment type="caution">
    <text evidence="1">The sequence shown here is derived from an EMBL/GenBank/DDBJ whole genome shotgun (WGS) entry which is preliminary data.</text>
</comment>
<feature type="non-terminal residue" evidence="1">
    <location>
        <position position="54"/>
    </location>
</feature>
<organism evidence="1 2">
    <name type="scientific">Trifolium medium</name>
    <dbReference type="NCBI Taxonomy" id="97028"/>
    <lineage>
        <taxon>Eukaryota</taxon>
        <taxon>Viridiplantae</taxon>
        <taxon>Streptophyta</taxon>
        <taxon>Embryophyta</taxon>
        <taxon>Tracheophyta</taxon>
        <taxon>Spermatophyta</taxon>
        <taxon>Magnoliopsida</taxon>
        <taxon>eudicotyledons</taxon>
        <taxon>Gunneridae</taxon>
        <taxon>Pentapetalae</taxon>
        <taxon>rosids</taxon>
        <taxon>fabids</taxon>
        <taxon>Fabales</taxon>
        <taxon>Fabaceae</taxon>
        <taxon>Papilionoideae</taxon>
        <taxon>50 kb inversion clade</taxon>
        <taxon>NPAAA clade</taxon>
        <taxon>Hologalegina</taxon>
        <taxon>IRL clade</taxon>
        <taxon>Trifolieae</taxon>
        <taxon>Trifolium</taxon>
    </lineage>
</organism>
<dbReference type="EMBL" id="LXQA011177265">
    <property type="protein sequence ID" value="MCI87862.1"/>
    <property type="molecule type" value="Genomic_DNA"/>
</dbReference>
<protein>
    <submittedName>
        <fullName evidence="1">Uncharacterized protein</fullName>
    </submittedName>
</protein>
<evidence type="ECO:0000313" key="2">
    <source>
        <dbReference type="Proteomes" id="UP000265520"/>
    </source>
</evidence>
<dbReference type="AlphaFoldDB" id="A0A392VKB1"/>
<dbReference type="Proteomes" id="UP000265520">
    <property type="component" value="Unassembled WGS sequence"/>
</dbReference>
<accession>A0A392VKB1</accession>